<gene>
    <name evidence="4" type="ORF">M0813_20886</name>
</gene>
<dbReference type="Gene3D" id="3.30.710.10">
    <property type="entry name" value="Potassium Channel Kv1.1, Chain A"/>
    <property type="match status" value="1"/>
</dbReference>
<accession>A0ABQ8YJZ1</accession>
<sequence>MNILCLGDDNVEGLLGNSFKIFRRYTRHPELLIDQTITKVCTSPFFTLFLNDSGQLFMVENFKLRPINSGEYLRDVVCGNSFYATLNTKGEVKVYGLKYLGSTSESMNYSALEEATTFEEFENEAVTQIGCNNKCIYFLTETGNLYEKKSIRNRVVRRVQESETTTSGLSKVQIEEKVERIFVGEDSIFVITQDKKLMAWGSNDGGLLGNSLSEQYSSPRVINIPIQTDEIKEIKSSELTTVILSKKQVLYEAGRLLNSSYYSTKVNFSICRQFQNQKVLAVGCKARSIMVFTERKELWCISTMHQLMETLCKKSIGSLFLIQTNMQAKTDQIYMNKFGHTFLLISREGLSKDFLQLFQSGEFSDFEVSKIKCHKQMIQFRTGQDPETVKKYLEDNFNYDEIYSFFFWLYGGQSPKLHYIVKIAENLGFTLKDKIFNHDIAKLLKDEESKDFTLKVIEENYDDEEDEFEEEIPVHKLILLARSGLFREMFKNINEKETNSVKDYSGKTVESIEKLIEFFYLDTFTLTADDDPQLIVEELQDAIDYYQLKNSSNLKFLLGSIKAQFSNK</sequence>
<organism evidence="4 5">
    <name type="scientific">Anaeramoeba flamelloides</name>
    <dbReference type="NCBI Taxonomy" id="1746091"/>
    <lineage>
        <taxon>Eukaryota</taxon>
        <taxon>Metamonada</taxon>
        <taxon>Anaeramoebidae</taxon>
        <taxon>Anaeramoeba</taxon>
    </lineage>
</organism>
<evidence type="ECO:0000313" key="5">
    <source>
        <dbReference type="Proteomes" id="UP001150062"/>
    </source>
</evidence>
<proteinExistence type="predicted"/>
<feature type="domain" description="BTB" evidence="3">
    <location>
        <begin position="450"/>
        <end position="528"/>
    </location>
</feature>
<dbReference type="EMBL" id="JAOAOG010000158">
    <property type="protein sequence ID" value="KAJ6244795.1"/>
    <property type="molecule type" value="Genomic_DNA"/>
</dbReference>
<keyword evidence="1" id="KW-0677">Repeat</keyword>
<reference evidence="4" key="1">
    <citation type="submission" date="2022-08" db="EMBL/GenBank/DDBJ databases">
        <title>Novel sulfate-reducing endosymbionts in the free-living metamonad Anaeramoeba.</title>
        <authorList>
            <person name="Jerlstrom-Hultqvist J."/>
            <person name="Cepicka I."/>
            <person name="Gallot-Lavallee L."/>
            <person name="Salas-Leiva D."/>
            <person name="Curtis B.A."/>
            <person name="Zahonova K."/>
            <person name="Pipaliya S."/>
            <person name="Dacks J."/>
            <person name="Roger A.J."/>
        </authorList>
    </citation>
    <scope>NUCLEOTIDE SEQUENCE</scope>
    <source>
        <strain evidence="4">Schooner1</strain>
    </source>
</reference>
<dbReference type="InterPro" id="IPR000408">
    <property type="entry name" value="Reg_chr_condens"/>
</dbReference>
<feature type="repeat" description="RCC1" evidence="2">
    <location>
        <begin position="195"/>
        <end position="247"/>
    </location>
</feature>
<evidence type="ECO:0000259" key="3">
    <source>
        <dbReference type="PROSITE" id="PS50097"/>
    </source>
</evidence>
<evidence type="ECO:0000313" key="4">
    <source>
        <dbReference type="EMBL" id="KAJ6244795.1"/>
    </source>
</evidence>
<dbReference type="Gene3D" id="2.130.10.30">
    <property type="entry name" value="Regulator of chromosome condensation 1/beta-lactamase-inhibitor protein II"/>
    <property type="match status" value="1"/>
</dbReference>
<protein>
    <submittedName>
        <fullName evidence="4">Rcc1-like g exchanging factor-like protein</fullName>
    </submittedName>
</protein>
<comment type="caution">
    <text evidence="4">The sequence shown here is derived from an EMBL/GenBank/DDBJ whole genome shotgun (WGS) entry which is preliminary data.</text>
</comment>
<dbReference type="Pfam" id="PF00651">
    <property type="entry name" value="BTB"/>
    <property type="match status" value="1"/>
</dbReference>
<dbReference type="SUPFAM" id="SSF50985">
    <property type="entry name" value="RCC1/BLIP-II"/>
    <property type="match status" value="1"/>
</dbReference>
<keyword evidence="5" id="KW-1185">Reference proteome</keyword>
<dbReference type="InterPro" id="IPR000210">
    <property type="entry name" value="BTB/POZ_dom"/>
</dbReference>
<dbReference type="PANTHER" id="PTHR22872">
    <property type="entry name" value="BTK-BINDING PROTEIN-RELATED"/>
    <property type="match status" value="1"/>
</dbReference>
<dbReference type="CDD" id="cd18186">
    <property type="entry name" value="BTB_POZ_ZBTB_KLHL-like"/>
    <property type="match status" value="1"/>
</dbReference>
<evidence type="ECO:0000256" key="1">
    <source>
        <dbReference type="ARBA" id="ARBA00022737"/>
    </source>
</evidence>
<dbReference type="Proteomes" id="UP001150062">
    <property type="component" value="Unassembled WGS sequence"/>
</dbReference>
<evidence type="ECO:0000256" key="2">
    <source>
        <dbReference type="PROSITE-ProRule" id="PRU00235"/>
    </source>
</evidence>
<dbReference type="PROSITE" id="PS50097">
    <property type="entry name" value="BTB"/>
    <property type="match status" value="1"/>
</dbReference>
<dbReference type="InterPro" id="IPR051625">
    <property type="entry name" value="Signaling_Regulatory_Domain"/>
</dbReference>
<dbReference type="InterPro" id="IPR009091">
    <property type="entry name" value="RCC1/BLIP-II"/>
</dbReference>
<dbReference type="InterPro" id="IPR011333">
    <property type="entry name" value="SKP1/BTB/POZ_sf"/>
</dbReference>
<dbReference type="SUPFAM" id="SSF54695">
    <property type="entry name" value="POZ domain"/>
    <property type="match status" value="1"/>
</dbReference>
<dbReference type="PROSITE" id="PS50012">
    <property type="entry name" value="RCC1_3"/>
    <property type="match status" value="1"/>
</dbReference>
<name>A0ABQ8YJZ1_9EUKA</name>